<organism evidence="13 14">
    <name type="scientific">Pichia inconspicua</name>
    <dbReference type="NCBI Taxonomy" id="52247"/>
    <lineage>
        <taxon>Eukaryota</taxon>
        <taxon>Fungi</taxon>
        <taxon>Dikarya</taxon>
        <taxon>Ascomycota</taxon>
        <taxon>Saccharomycotina</taxon>
        <taxon>Pichiomycetes</taxon>
        <taxon>Pichiales</taxon>
        <taxon>Pichiaceae</taxon>
        <taxon>Pichia</taxon>
    </lineage>
</organism>
<dbReference type="GO" id="GO:0008204">
    <property type="term" value="P:ergosterol metabolic process"/>
    <property type="evidence" value="ECO:0007669"/>
    <property type="project" value="TreeGrafter"/>
</dbReference>
<evidence type="ECO:0000256" key="2">
    <source>
        <dbReference type="ARBA" id="ARBA00009010"/>
    </source>
</evidence>
<feature type="active site" evidence="11">
    <location>
        <position position="480"/>
    </location>
</feature>
<keyword evidence="14" id="KW-1185">Reference proteome</keyword>
<dbReference type="PANTHER" id="PTHR10408:SF23">
    <property type="entry name" value="STEROL O-ACYLTRANSFERASE 1-RELATED"/>
    <property type="match status" value="1"/>
</dbReference>
<evidence type="ECO:0000256" key="8">
    <source>
        <dbReference type="ARBA" id="ARBA00023315"/>
    </source>
</evidence>
<comment type="function">
    <text evidence="9">Sterol O-acyltransferase that catalyzes the formation of stery esters.</text>
</comment>
<keyword evidence="7 10" id="KW-0472">Membrane</keyword>
<sequence length="543" mass="64255">MTKDDQGLPLKHKLSENTLNRSVSGFKKFNIMENNAIRGDDKVTRRRSIIQNNEYDASAIFDGSVKDDSSETDSFEENRTVDNTKVKIHVKKSKVRFSKDGKMRSNFTDLTFLPRETIFDSEIKYGTKFFGFYVAIWICVFFFGLNVVFGNKTARRNIFQGEIMHLMLKDIFKVAFLDLLIYLSMYFSVFIQLAIKKGWISWKYTGVTIQSIYEVMLLWLPSHLSNALDFPWIAQIFLMLHSCVMLMKVHSYSFFNGYLWEITEELKFSTLYTQKREILTKDVEDALNNSIEFCESEIKLQNFPNNISFYDFFQYSMFPVLVYQTSYPRNNRIRLSYLFKKISGIFGVIILMIAIAQNNLYPLVMQCLDIQANLSYFDRVKTYPFILIEVIPSFLAIYLLTFYLIWDLILNAIAELSRFADREFYRYWWNSVDWNEYARDWNVPVHKFLLRHVYHSSISALNVNKTAATFLTFFFSSIVHEFAMYVIFKKIRFYLLLLQMSQLVLVQISRTKWMRDKYVLGNCIFWFGIVFGPSLMCTMYLAF</sequence>
<dbReference type="Pfam" id="PF03062">
    <property type="entry name" value="MBOAT"/>
    <property type="match status" value="1"/>
</dbReference>
<dbReference type="PANTHER" id="PTHR10408">
    <property type="entry name" value="STEROL O-ACYLTRANSFERASE"/>
    <property type="match status" value="1"/>
</dbReference>
<evidence type="ECO:0000256" key="4">
    <source>
        <dbReference type="ARBA" id="ARBA00022692"/>
    </source>
</evidence>
<dbReference type="InterPro" id="IPR014371">
    <property type="entry name" value="Oat_ACAT_DAG_ARE"/>
</dbReference>
<dbReference type="OrthoDB" id="10039049at2759"/>
<keyword evidence="3 10" id="KW-0808">Transferase</keyword>
<keyword evidence="8 10" id="KW-0012">Acyltransferase</keyword>
<evidence type="ECO:0000256" key="9">
    <source>
        <dbReference type="ARBA" id="ARBA00023568"/>
    </source>
</evidence>
<feature type="transmembrane region" description="Helical" evidence="12">
    <location>
        <begin position="130"/>
        <end position="150"/>
    </location>
</feature>
<name>A0A4T0X4T5_9ASCO</name>
<evidence type="ECO:0000313" key="13">
    <source>
        <dbReference type="EMBL" id="TID29942.1"/>
    </source>
</evidence>
<comment type="similarity">
    <text evidence="2 10">Belongs to the membrane-bound acyltransferase family. Sterol o-acyltransferase subfamily.</text>
</comment>
<keyword evidence="6 12" id="KW-1133">Transmembrane helix</keyword>
<feature type="transmembrane region" description="Helical" evidence="12">
    <location>
        <begin position="467"/>
        <end position="487"/>
    </location>
</feature>
<evidence type="ECO:0000256" key="3">
    <source>
        <dbReference type="ARBA" id="ARBA00022679"/>
    </source>
</evidence>
<evidence type="ECO:0000256" key="11">
    <source>
        <dbReference type="PIRSR" id="PIRSR000439-1"/>
    </source>
</evidence>
<evidence type="ECO:0000256" key="5">
    <source>
        <dbReference type="ARBA" id="ARBA00022824"/>
    </source>
</evidence>
<dbReference type="AlphaFoldDB" id="A0A4T0X4T5"/>
<feature type="transmembrane region" description="Helical" evidence="12">
    <location>
        <begin position="523"/>
        <end position="542"/>
    </location>
</feature>
<keyword evidence="4 12" id="KW-0812">Transmembrane</keyword>
<dbReference type="STRING" id="52247.A0A4T0X4T5"/>
<feature type="transmembrane region" description="Helical" evidence="12">
    <location>
        <begin position="171"/>
        <end position="195"/>
    </location>
</feature>
<dbReference type="EMBL" id="SELW01000220">
    <property type="protein sequence ID" value="TID29942.1"/>
    <property type="molecule type" value="Genomic_DNA"/>
</dbReference>
<accession>A0A4T0X4T5</accession>
<evidence type="ECO:0000256" key="6">
    <source>
        <dbReference type="ARBA" id="ARBA00022989"/>
    </source>
</evidence>
<evidence type="ECO:0000256" key="12">
    <source>
        <dbReference type="SAM" id="Phobius"/>
    </source>
</evidence>
<comment type="caution">
    <text evidence="13">The sequence shown here is derived from an EMBL/GenBank/DDBJ whole genome shotgun (WGS) entry which is preliminary data.</text>
</comment>
<feature type="transmembrane region" description="Helical" evidence="12">
    <location>
        <begin position="383"/>
        <end position="406"/>
    </location>
</feature>
<dbReference type="GO" id="GO:0034737">
    <property type="term" value="F:ergosterol O-acyltransferase activity"/>
    <property type="evidence" value="ECO:0007669"/>
    <property type="project" value="TreeGrafter"/>
</dbReference>
<dbReference type="InterPro" id="IPR004299">
    <property type="entry name" value="MBOAT_fam"/>
</dbReference>
<evidence type="ECO:0000256" key="10">
    <source>
        <dbReference type="PIRNR" id="PIRNR000439"/>
    </source>
</evidence>
<proteinExistence type="inferred from homology"/>
<evidence type="ECO:0000256" key="1">
    <source>
        <dbReference type="ARBA" id="ARBA00004477"/>
    </source>
</evidence>
<evidence type="ECO:0000256" key="7">
    <source>
        <dbReference type="ARBA" id="ARBA00023136"/>
    </source>
</evidence>
<feature type="transmembrane region" description="Helical" evidence="12">
    <location>
        <begin position="338"/>
        <end position="356"/>
    </location>
</feature>
<reference evidence="13 14" key="1">
    <citation type="journal article" date="2019" name="Front. Genet.">
        <title>Whole-Genome Sequencing of the Opportunistic Yeast Pathogen Candida inconspicua Uncovers Its Hybrid Origin.</title>
        <authorList>
            <person name="Mixao V."/>
            <person name="Hansen A.P."/>
            <person name="Saus E."/>
            <person name="Boekhout T."/>
            <person name="Lass-Florl C."/>
            <person name="Gabaldon T."/>
        </authorList>
    </citation>
    <scope>NUCLEOTIDE SEQUENCE [LARGE SCALE GENOMIC DNA]</scope>
    <source>
        <strain evidence="13 14">CBS 180</strain>
    </source>
</reference>
<comment type="subcellular location">
    <subcellularLocation>
        <location evidence="1 10">Endoplasmic reticulum membrane</location>
        <topology evidence="1 10">Multi-pass membrane protein</topology>
    </subcellularLocation>
</comment>
<dbReference type="Proteomes" id="UP000307173">
    <property type="component" value="Unassembled WGS sequence"/>
</dbReference>
<gene>
    <name evidence="13" type="ORF">CANINC_001453</name>
</gene>
<dbReference type="PIRSF" id="PIRSF000439">
    <property type="entry name" value="Oat_ACAT_DAG_ARE"/>
    <property type="match status" value="1"/>
</dbReference>
<protein>
    <recommendedName>
        <fullName evidence="10">O-acyltransferase</fullName>
    </recommendedName>
</protein>
<dbReference type="GO" id="GO:0005789">
    <property type="term" value="C:endoplasmic reticulum membrane"/>
    <property type="evidence" value="ECO:0007669"/>
    <property type="project" value="UniProtKB-SubCell"/>
</dbReference>
<evidence type="ECO:0000313" key="14">
    <source>
        <dbReference type="Proteomes" id="UP000307173"/>
    </source>
</evidence>
<keyword evidence="5 10" id="KW-0256">Endoplasmic reticulum</keyword>